<name>A0A6P7GLW6_DIAVI</name>
<dbReference type="RefSeq" id="XP_028150901.1">
    <property type="nucleotide sequence ID" value="XM_028295100.1"/>
</dbReference>
<reference evidence="3" key="1">
    <citation type="submission" date="2025-08" db="UniProtKB">
        <authorList>
            <consortium name="RefSeq"/>
        </authorList>
    </citation>
    <scope>IDENTIFICATION</scope>
    <source>
        <tissue evidence="3">Whole insect</tissue>
    </source>
</reference>
<sequence length="148" mass="15865">MKSASIIIACVLFTEVFTSPTKRQTNNKNVSPGAIDSNYPSNSDNIYQTSNGPNVFPQANNSPDPFPEINNNPSQFNSLLQTNNGLSPFAQMTNAPSSLPRIPPLPVTRSENTESEPDLPVTIWSHPIIQTTPIPTAAIASLIGGNFG</sequence>
<dbReference type="AlphaFoldDB" id="A0A6P7GLW6"/>
<evidence type="ECO:0000313" key="3">
    <source>
        <dbReference type="RefSeq" id="XP_028150901.1"/>
    </source>
</evidence>
<feature type="chain" id="PRO_5027784970" evidence="2">
    <location>
        <begin position="19"/>
        <end position="148"/>
    </location>
</feature>
<protein>
    <submittedName>
        <fullName evidence="3">Uncharacterized protein LOC114344255 isoform X2</fullName>
    </submittedName>
</protein>
<keyword evidence="2" id="KW-0732">Signal</keyword>
<organism evidence="3">
    <name type="scientific">Diabrotica virgifera virgifera</name>
    <name type="common">western corn rootworm</name>
    <dbReference type="NCBI Taxonomy" id="50390"/>
    <lineage>
        <taxon>Eukaryota</taxon>
        <taxon>Metazoa</taxon>
        <taxon>Ecdysozoa</taxon>
        <taxon>Arthropoda</taxon>
        <taxon>Hexapoda</taxon>
        <taxon>Insecta</taxon>
        <taxon>Pterygota</taxon>
        <taxon>Neoptera</taxon>
        <taxon>Endopterygota</taxon>
        <taxon>Coleoptera</taxon>
        <taxon>Polyphaga</taxon>
        <taxon>Cucujiformia</taxon>
        <taxon>Chrysomeloidea</taxon>
        <taxon>Chrysomelidae</taxon>
        <taxon>Galerucinae</taxon>
        <taxon>Diabroticina</taxon>
        <taxon>Diabroticites</taxon>
        <taxon>Diabrotica</taxon>
    </lineage>
</organism>
<feature type="signal peptide" evidence="2">
    <location>
        <begin position="1"/>
        <end position="18"/>
    </location>
</feature>
<feature type="region of interest" description="Disordered" evidence="1">
    <location>
        <begin position="22"/>
        <end position="102"/>
    </location>
</feature>
<proteinExistence type="predicted"/>
<accession>A0A6P7GLW6</accession>
<gene>
    <name evidence="3" type="primary">LOC114344255</name>
</gene>
<evidence type="ECO:0000256" key="1">
    <source>
        <dbReference type="SAM" id="MobiDB-lite"/>
    </source>
</evidence>
<evidence type="ECO:0000256" key="2">
    <source>
        <dbReference type="SAM" id="SignalP"/>
    </source>
</evidence>
<feature type="compositionally biased region" description="Polar residues" evidence="1">
    <location>
        <begin position="38"/>
        <end position="97"/>
    </location>
</feature>